<dbReference type="SMART" id="SM00184">
    <property type="entry name" value="RING"/>
    <property type="match status" value="1"/>
</dbReference>
<evidence type="ECO:0000259" key="5">
    <source>
        <dbReference type="PROSITE" id="PS50089"/>
    </source>
</evidence>
<proteinExistence type="predicted"/>
<dbReference type="GO" id="GO:0008270">
    <property type="term" value="F:zinc ion binding"/>
    <property type="evidence" value="ECO:0007669"/>
    <property type="project" value="UniProtKB-KW"/>
</dbReference>
<keyword evidence="2" id="KW-0862">Zinc</keyword>
<keyword evidence="7" id="KW-1185">Reference proteome</keyword>
<dbReference type="Proteomes" id="UP000887568">
    <property type="component" value="Unplaced"/>
</dbReference>
<protein>
    <recommendedName>
        <fullName evidence="5">RING-type domain-containing protein</fullName>
    </recommendedName>
</protein>
<evidence type="ECO:0000256" key="1">
    <source>
        <dbReference type="ARBA" id="ARBA00022771"/>
    </source>
</evidence>
<dbReference type="RefSeq" id="XP_038044077.1">
    <property type="nucleotide sequence ID" value="XM_038188149.1"/>
</dbReference>
<feature type="region of interest" description="Disordered" evidence="4">
    <location>
        <begin position="120"/>
        <end position="191"/>
    </location>
</feature>
<dbReference type="OMA" id="CPLDGCK"/>
<dbReference type="InterPro" id="IPR013083">
    <property type="entry name" value="Znf_RING/FYVE/PHD"/>
</dbReference>
<name>A0A913YXI2_PATMI</name>
<dbReference type="SUPFAM" id="SSF57850">
    <property type="entry name" value="RING/U-box"/>
    <property type="match status" value="1"/>
</dbReference>
<dbReference type="OrthoDB" id="6040387at2759"/>
<dbReference type="PROSITE" id="PS50089">
    <property type="entry name" value="ZF_RING_2"/>
    <property type="match status" value="1"/>
</dbReference>
<sequence length="254" mass="29046">MDHQPPVNSSTEELTDAQHNFEKRFSCPVCLDPKLKMVVSSCQHRTCSDCLYDQTDKLRVAMKKCPTCQRENAYPEDRPDIPEDNILIQRQLGVTECPLDGCKAGLWMWDVEKHIESCPHAVVSPKPKGGKKRALKADESTDTPPAAKQRKKAESVPRTRSRAPNEGTTPPVRVTRSNSSNAGQAQQLNRYPLRTTYQRRALSDYNQQCPNNYFSQYPRYMDHYSSHNFRSQVCVASWSGPAYDHPRNGNWVRY</sequence>
<dbReference type="InterPro" id="IPR001841">
    <property type="entry name" value="Znf_RING"/>
</dbReference>
<evidence type="ECO:0000256" key="4">
    <source>
        <dbReference type="SAM" id="MobiDB-lite"/>
    </source>
</evidence>
<dbReference type="AlphaFoldDB" id="A0A913YXI2"/>
<keyword evidence="1 3" id="KW-0863">Zinc-finger</keyword>
<organism evidence="6 7">
    <name type="scientific">Patiria miniata</name>
    <name type="common">Bat star</name>
    <name type="synonym">Asterina miniata</name>
    <dbReference type="NCBI Taxonomy" id="46514"/>
    <lineage>
        <taxon>Eukaryota</taxon>
        <taxon>Metazoa</taxon>
        <taxon>Echinodermata</taxon>
        <taxon>Eleutherozoa</taxon>
        <taxon>Asterozoa</taxon>
        <taxon>Asteroidea</taxon>
        <taxon>Valvatacea</taxon>
        <taxon>Valvatida</taxon>
        <taxon>Asterinidae</taxon>
        <taxon>Patiria</taxon>
    </lineage>
</organism>
<dbReference type="GeneID" id="119718747"/>
<reference evidence="6" key="1">
    <citation type="submission" date="2022-11" db="UniProtKB">
        <authorList>
            <consortium name="EnsemblMetazoa"/>
        </authorList>
    </citation>
    <scope>IDENTIFICATION</scope>
</reference>
<feature type="domain" description="RING-type" evidence="5">
    <location>
        <begin position="27"/>
        <end position="69"/>
    </location>
</feature>
<accession>A0A913YXI2</accession>
<evidence type="ECO:0000256" key="3">
    <source>
        <dbReference type="PROSITE-ProRule" id="PRU00175"/>
    </source>
</evidence>
<evidence type="ECO:0000313" key="6">
    <source>
        <dbReference type="EnsemblMetazoa" id="XP_038044077.1"/>
    </source>
</evidence>
<keyword evidence="1 3" id="KW-0479">Metal-binding</keyword>
<feature type="compositionally biased region" description="Polar residues" evidence="4">
    <location>
        <begin position="175"/>
        <end position="189"/>
    </location>
</feature>
<dbReference type="Gene3D" id="3.30.40.10">
    <property type="entry name" value="Zinc/RING finger domain, C3HC4 (zinc finger)"/>
    <property type="match status" value="1"/>
</dbReference>
<evidence type="ECO:0000313" key="7">
    <source>
        <dbReference type="Proteomes" id="UP000887568"/>
    </source>
</evidence>
<dbReference type="EnsemblMetazoa" id="XM_038188149.1">
    <property type="protein sequence ID" value="XP_038044077.1"/>
    <property type="gene ID" value="LOC119718747"/>
</dbReference>
<evidence type="ECO:0000256" key="2">
    <source>
        <dbReference type="ARBA" id="ARBA00022833"/>
    </source>
</evidence>